<dbReference type="Proteomes" id="UP000188273">
    <property type="component" value="Chromosome"/>
</dbReference>
<dbReference type="AlphaFoldDB" id="A0A1Q2HR22"/>
<name>A0A1Q2HR22_9BACT</name>
<protein>
    <submittedName>
        <fullName evidence="2">Phosphodiesterase</fullName>
    </submittedName>
</protein>
<evidence type="ECO:0000313" key="2">
    <source>
        <dbReference type="EMBL" id="AQQ09919.1"/>
    </source>
</evidence>
<dbReference type="InterPro" id="IPR004843">
    <property type="entry name" value="Calcineurin-like_PHP"/>
</dbReference>
<evidence type="ECO:0000259" key="1">
    <source>
        <dbReference type="Pfam" id="PF00149"/>
    </source>
</evidence>
<dbReference type="Pfam" id="PF00149">
    <property type="entry name" value="Metallophos"/>
    <property type="match status" value="1"/>
</dbReference>
<dbReference type="PANTHER" id="PTHR12905">
    <property type="entry name" value="METALLOPHOSPHOESTERASE"/>
    <property type="match status" value="1"/>
</dbReference>
<dbReference type="InterPro" id="IPR029052">
    <property type="entry name" value="Metallo-depent_PP-like"/>
</dbReference>
<evidence type="ECO:0000313" key="3">
    <source>
        <dbReference type="Proteomes" id="UP000188273"/>
    </source>
</evidence>
<dbReference type="OrthoDB" id="332939at2"/>
<gene>
    <name evidence="2" type="ORF">L21SP3_01740</name>
</gene>
<dbReference type="RefSeq" id="WP_161488161.1">
    <property type="nucleotide sequence ID" value="NZ_CP019633.1"/>
</dbReference>
<dbReference type="STRING" id="1940790.L21SP3_01740"/>
<keyword evidence="3" id="KW-1185">Reference proteome</keyword>
<dbReference type="SUPFAM" id="SSF56300">
    <property type="entry name" value="Metallo-dependent phosphatases"/>
    <property type="match status" value="1"/>
</dbReference>
<dbReference type="GO" id="GO:0016787">
    <property type="term" value="F:hydrolase activity"/>
    <property type="evidence" value="ECO:0007669"/>
    <property type="project" value="InterPro"/>
</dbReference>
<feature type="domain" description="Calcineurin-like phosphoesterase" evidence="1">
    <location>
        <begin position="1"/>
        <end position="170"/>
    </location>
</feature>
<dbReference type="EMBL" id="CP019633">
    <property type="protein sequence ID" value="AQQ09919.1"/>
    <property type="molecule type" value="Genomic_DNA"/>
</dbReference>
<accession>A0A1Q2HR22</accession>
<dbReference type="PANTHER" id="PTHR12905:SF0">
    <property type="entry name" value="CALCINEURIN-LIKE PHOSPHOESTERASE DOMAIN-CONTAINING PROTEIN"/>
    <property type="match status" value="1"/>
</dbReference>
<organism evidence="2 3">
    <name type="scientific">Sedimentisphaera cyanobacteriorum</name>
    <dbReference type="NCBI Taxonomy" id="1940790"/>
    <lineage>
        <taxon>Bacteria</taxon>
        <taxon>Pseudomonadati</taxon>
        <taxon>Planctomycetota</taxon>
        <taxon>Phycisphaerae</taxon>
        <taxon>Sedimentisphaerales</taxon>
        <taxon>Sedimentisphaeraceae</taxon>
        <taxon>Sedimentisphaera</taxon>
    </lineage>
</organism>
<reference evidence="3" key="1">
    <citation type="submission" date="2017-02" db="EMBL/GenBank/DDBJ databases">
        <title>Comparative genomics and description of representatives of a novel lineage of planctomycetes thriving in anoxic sediments.</title>
        <authorList>
            <person name="Spring S."/>
            <person name="Bunk B."/>
            <person name="Sproer C."/>
            <person name="Klenk H.-P."/>
        </authorList>
    </citation>
    <scope>NUCLEOTIDE SEQUENCE [LARGE SCALE GENOMIC DNA]</scope>
    <source>
        <strain evidence="3">L21-RPul-D3</strain>
    </source>
</reference>
<dbReference type="InterPro" id="IPR051693">
    <property type="entry name" value="UPF0046_metallophosphoest"/>
</dbReference>
<proteinExistence type="predicted"/>
<sequence length="211" mass="23168">MKLVLLSDIHSRFPRSDELESELKTADAVLISGDITGFGSYDEGEAIIKHIKKFCKSVFAVGGNCDTFEIARMIENLDVSVHGQAGNAGGLCVTGVSGVERGRMPLNFYDILENSIASEKNCRKLAVISHEPAFGTDRCGRSSSRKGNRNIREFAEKYQPVLAVSGHVHEAWGSQKIGKTVYINPGAWLERRFATVMLDNNLEFSGAEFHS</sequence>
<dbReference type="Gene3D" id="3.60.21.10">
    <property type="match status" value="1"/>
</dbReference>
<dbReference type="KEGG" id="pbu:L21SP3_01740"/>